<feature type="transmembrane region" description="Helical" evidence="1">
    <location>
        <begin position="484"/>
        <end position="503"/>
    </location>
</feature>
<gene>
    <name evidence="2" type="ORF">EDC64_10796</name>
</gene>
<proteinExistence type="predicted"/>
<feature type="transmembrane region" description="Helical" evidence="1">
    <location>
        <begin position="212"/>
        <end position="232"/>
    </location>
</feature>
<evidence type="ECO:0000256" key="1">
    <source>
        <dbReference type="SAM" id="Phobius"/>
    </source>
</evidence>
<feature type="transmembrane region" description="Helical" evidence="1">
    <location>
        <begin position="50"/>
        <end position="79"/>
    </location>
</feature>
<keyword evidence="1" id="KW-0472">Membrane</keyword>
<evidence type="ECO:0000313" key="2">
    <source>
        <dbReference type="EMBL" id="TCT04280.1"/>
    </source>
</evidence>
<dbReference type="Proteomes" id="UP000294664">
    <property type="component" value="Unassembled WGS sequence"/>
</dbReference>
<feature type="transmembrane region" description="Helical" evidence="1">
    <location>
        <begin position="299"/>
        <end position="321"/>
    </location>
</feature>
<dbReference type="EMBL" id="SMAI01000007">
    <property type="protein sequence ID" value="TCT04280.1"/>
    <property type="molecule type" value="Genomic_DNA"/>
</dbReference>
<dbReference type="OrthoDB" id="118463at2"/>
<comment type="caution">
    <text evidence="2">The sequence shown here is derived from an EMBL/GenBank/DDBJ whole genome shotgun (WGS) entry which is preliminary data.</text>
</comment>
<evidence type="ECO:0000313" key="3">
    <source>
        <dbReference type="Proteomes" id="UP000294664"/>
    </source>
</evidence>
<keyword evidence="3" id="KW-1185">Reference proteome</keyword>
<evidence type="ECO:0008006" key="4">
    <source>
        <dbReference type="Google" id="ProtNLM"/>
    </source>
</evidence>
<feature type="transmembrane region" description="Helical" evidence="1">
    <location>
        <begin position="452"/>
        <end position="472"/>
    </location>
</feature>
<feature type="transmembrane region" description="Helical" evidence="1">
    <location>
        <begin position="389"/>
        <end position="411"/>
    </location>
</feature>
<feature type="transmembrane region" description="Helical" evidence="1">
    <location>
        <begin position="328"/>
        <end position="349"/>
    </location>
</feature>
<keyword evidence="1" id="KW-0812">Transmembrane</keyword>
<feature type="transmembrane region" description="Helical" evidence="1">
    <location>
        <begin position="423"/>
        <end position="446"/>
    </location>
</feature>
<organism evidence="2 3">
    <name type="scientific">Aquabacter spiritensis</name>
    <dbReference type="NCBI Taxonomy" id="933073"/>
    <lineage>
        <taxon>Bacteria</taxon>
        <taxon>Pseudomonadati</taxon>
        <taxon>Pseudomonadota</taxon>
        <taxon>Alphaproteobacteria</taxon>
        <taxon>Hyphomicrobiales</taxon>
        <taxon>Xanthobacteraceae</taxon>
        <taxon>Aquabacter</taxon>
    </lineage>
</organism>
<feature type="transmembrane region" description="Helical" evidence="1">
    <location>
        <begin position="91"/>
        <end position="111"/>
    </location>
</feature>
<dbReference type="AlphaFoldDB" id="A0A4R3LUJ8"/>
<accession>A0A4R3LUJ8</accession>
<feature type="transmembrane region" description="Helical" evidence="1">
    <location>
        <begin position="187"/>
        <end position="206"/>
    </location>
</feature>
<name>A0A4R3LUJ8_9HYPH</name>
<dbReference type="RefSeq" id="WP_132031801.1">
    <property type="nucleotide sequence ID" value="NZ_SMAI01000007.1"/>
</dbReference>
<reference evidence="2 3" key="1">
    <citation type="submission" date="2019-03" db="EMBL/GenBank/DDBJ databases">
        <title>Genomic Encyclopedia of Type Strains, Phase IV (KMG-IV): sequencing the most valuable type-strain genomes for metagenomic binning, comparative biology and taxonomic classification.</title>
        <authorList>
            <person name="Goeker M."/>
        </authorList>
    </citation>
    <scope>NUCLEOTIDE SEQUENCE [LARGE SCALE GENOMIC DNA]</scope>
    <source>
        <strain evidence="2 3">DSM 9035</strain>
    </source>
</reference>
<sequence length="651" mass="68068">MASVASVCLSALVAVAMWTGVGWAIGRRLGLPAVLVLPVAPTLGWAVQTVASLTAASVFGLDGWTVLLPVVALLLLAALPSRRIPARQKVLGAWTYLAVAVLAAVPAAAILPKVTAEGVFLAAPIFDHAMIALVDEIVRDGVPPGNPVFGQGGTAGAVAYPYLWHFGAAQLALLTGASGWEADAAATWFTAFASLLLICGLARHLYGAWWTSLFVLILSVGGSLRPVIGLLIGAPQMAAWLEPPTGFASWAFQASWSPHNVQSAACVLIAVLLMVRLAVRPALGPSLGLAFVLAAGAESSLWIGGVGAVLSGTIVAALLIARMDGRRLGFVLACGGAALCAAALASPFLSDFVHRAGVARDAFPIGLHLFPVLGPGVPDTVRRVLDPPAYWLIQLVLEFPAIALPGGYFLIRMLRRARGERALLLTALAGLAGASLFGGWVLASTAGQNNDLGWRIVLPGIFVLTACSAAGVARALTRGGPAPVAVVLVLAMFALPAGTQLAASNLTGRANPQAFAFTQAPEVWAAVRAHTPVDARVASNPRAFAEMTPWPINISWALMADRRSCFAGIEMARALAPLSPVRRTELSAQFDRVFSGEGGPADISELRFLYGCRVVVVTPADGAWTRDPFRASLLYRLVDERADAWRIYQAR</sequence>
<protein>
    <recommendedName>
        <fullName evidence="4">4-amino-4-deoxy-L-arabinose transferase-like glycosyltransferase</fullName>
    </recommendedName>
</protein>
<keyword evidence="1" id="KW-1133">Transmembrane helix</keyword>